<dbReference type="SUPFAM" id="SSF56281">
    <property type="entry name" value="Metallo-hydrolase/oxidoreductase"/>
    <property type="match status" value="1"/>
</dbReference>
<evidence type="ECO:0000313" key="9">
    <source>
        <dbReference type="EMBL" id="VFK19773.1"/>
    </source>
</evidence>
<dbReference type="EMBL" id="CAADFK010000185">
    <property type="protein sequence ID" value="VFK19773.1"/>
    <property type="molecule type" value="Genomic_DNA"/>
</dbReference>
<evidence type="ECO:0000256" key="4">
    <source>
        <dbReference type="ARBA" id="ARBA00022989"/>
    </source>
</evidence>
<evidence type="ECO:0000256" key="1">
    <source>
        <dbReference type="ARBA" id="ARBA00004651"/>
    </source>
</evidence>
<gene>
    <name evidence="9" type="ORF">BECKLPF1236B_GA0070989_11853</name>
</gene>
<feature type="compositionally biased region" description="Polar residues" evidence="6">
    <location>
        <begin position="775"/>
        <end position="810"/>
    </location>
</feature>
<feature type="transmembrane region" description="Helical" evidence="7">
    <location>
        <begin position="371"/>
        <end position="393"/>
    </location>
</feature>
<dbReference type="GO" id="GO:0005886">
    <property type="term" value="C:plasma membrane"/>
    <property type="evidence" value="ECO:0007669"/>
    <property type="project" value="UniProtKB-SubCell"/>
</dbReference>
<proteinExistence type="predicted"/>
<feature type="transmembrane region" description="Helical" evidence="7">
    <location>
        <begin position="436"/>
        <end position="455"/>
    </location>
</feature>
<keyword evidence="3 7" id="KW-0812">Transmembrane</keyword>
<evidence type="ECO:0000256" key="6">
    <source>
        <dbReference type="SAM" id="MobiDB-lite"/>
    </source>
</evidence>
<keyword evidence="5 7" id="KW-0472">Membrane</keyword>
<feature type="transmembrane region" description="Helical" evidence="7">
    <location>
        <begin position="276"/>
        <end position="297"/>
    </location>
</feature>
<dbReference type="InterPro" id="IPR004797">
    <property type="entry name" value="Competence_ComEC/Rec2"/>
</dbReference>
<dbReference type="AlphaFoldDB" id="A0A450WRV4"/>
<dbReference type="InterPro" id="IPR036866">
    <property type="entry name" value="RibonucZ/Hydroxyglut_hydro"/>
</dbReference>
<feature type="transmembrane region" description="Helical" evidence="7">
    <location>
        <begin position="241"/>
        <end position="264"/>
    </location>
</feature>
<evidence type="ECO:0000256" key="3">
    <source>
        <dbReference type="ARBA" id="ARBA00022692"/>
    </source>
</evidence>
<dbReference type="PANTHER" id="PTHR30619:SF1">
    <property type="entry name" value="RECOMBINATION PROTEIN 2"/>
    <property type="match status" value="1"/>
</dbReference>
<dbReference type="NCBIfam" id="TIGR00360">
    <property type="entry name" value="ComEC_N-term"/>
    <property type="match status" value="1"/>
</dbReference>
<evidence type="ECO:0000256" key="2">
    <source>
        <dbReference type="ARBA" id="ARBA00022475"/>
    </source>
</evidence>
<keyword evidence="4 7" id="KW-1133">Transmembrane helix</keyword>
<dbReference type="InterPro" id="IPR001279">
    <property type="entry name" value="Metallo-B-lactamas"/>
</dbReference>
<accession>A0A450WRV4</accession>
<dbReference type="InterPro" id="IPR052159">
    <property type="entry name" value="Competence_DNA_uptake"/>
</dbReference>
<dbReference type="NCBIfam" id="TIGR00361">
    <property type="entry name" value="ComEC_Rec2"/>
    <property type="match status" value="1"/>
</dbReference>
<sequence length="818" mass="89039">MRLGAIAFLCGILALASLPDLPDTFLVGFLPALVFIALFSSRAIRVAAWLGAGFLWALFRAEVAVSNILPAGLEGQDLAMEGIIASIPIPAGRKTGFLLDIHKVESPVDAPNRTEWGPGQRIRLNWYGKPPRLLPGERWRLTARLKRPRGFRNPGGFDYEKWLFQKGIRATGYVRAGAENRRLAEGERMSLTRARHRLAEMIEERVDSPYAGIVQALAIGIRDGVTQRQWNTLRITGTAHLMAISGLHIGLVATLFFFGARWIWAWLPGMALALPAQWVAALAAMVGALGYAALAGFSLPTQRALVMVCVVMAGILLRRHVSAGSSLALALLMVLLLEPFAVLGIGFWLSFGAVAVILLGMTGHLSARNPWWRWGRVQVLVAIGLLPLTLSFFQQHPLIGPVANLVAIPWVGFVVVPLVLAGICLVGVFPEVGGALLGAGSSAIAVFWPLLDWFASLDLVYRGILAPPLWTVLAGGVGVILLLLPRGIPGRWLGMIWLLPLFLVPAPRPSMGEAWFDLLDVGQGLAAVARTRTHALVYDTDPAYSVRFEAGRDIVIPFLRSQGVRSVDRVIASHGDKDHTGGLKGLLAEFPVDTLMMNGSFMEGAIGPPAITPCRAGMAWRWDGVDFRILHPPRSGDASGNEGSCVLKVSNADDAILLTGDIERGAERRLVREYGDDLRADILVAPHHGSNSSSSEAFIRAVKPQYVLFSVGYRNRFGLPADAVIARYRRNGARLLSSTRHGAIGFRFAPGKGVSAPIAYRETARRFWHDNDYSWSSDKSRSYTKSKNASRITPRTENITPRPGSNTTHPPATRRLPR</sequence>
<feature type="transmembrane region" description="Helical" evidence="7">
    <location>
        <begin position="327"/>
        <end position="359"/>
    </location>
</feature>
<organism evidence="9">
    <name type="scientific">Candidatus Kentrum sp. LPFa</name>
    <dbReference type="NCBI Taxonomy" id="2126335"/>
    <lineage>
        <taxon>Bacteria</taxon>
        <taxon>Pseudomonadati</taxon>
        <taxon>Pseudomonadota</taxon>
        <taxon>Gammaproteobacteria</taxon>
        <taxon>Candidatus Kentrum</taxon>
    </lineage>
</organism>
<dbReference type="Pfam" id="PF00753">
    <property type="entry name" value="Lactamase_B"/>
    <property type="match status" value="1"/>
</dbReference>
<dbReference type="InterPro" id="IPR025405">
    <property type="entry name" value="DUF4131"/>
</dbReference>
<dbReference type="CDD" id="cd07731">
    <property type="entry name" value="ComA-like_MBL-fold"/>
    <property type="match status" value="1"/>
</dbReference>
<dbReference type="InterPro" id="IPR035681">
    <property type="entry name" value="ComA-like_MBL"/>
</dbReference>
<dbReference type="Gene3D" id="3.60.15.10">
    <property type="entry name" value="Ribonuclease Z/Hydroxyacylglutathione hydrolase-like"/>
    <property type="match status" value="1"/>
</dbReference>
<dbReference type="InterPro" id="IPR004477">
    <property type="entry name" value="ComEC_N"/>
</dbReference>
<protein>
    <submittedName>
        <fullName evidence="9">Competence protein ComEC</fullName>
    </submittedName>
</protein>
<keyword evidence="2" id="KW-1003">Cell membrane</keyword>
<comment type="subcellular location">
    <subcellularLocation>
        <location evidence="1">Cell membrane</location>
        <topology evidence="1">Multi-pass membrane protein</topology>
    </subcellularLocation>
</comment>
<feature type="transmembrane region" description="Helical" evidence="7">
    <location>
        <begin position="405"/>
        <end position="429"/>
    </location>
</feature>
<dbReference type="GO" id="GO:0030420">
    <property type="term" value="P:establishment of competence for transformation"/>
    <property type="evidence" value="ECO:0007669"/>
    <property type="project" value="InterPro"/>
</dbReference>
<evidence type="ECO:0000256" key="7">
    <source>
        <dbReference type="SAM" id="Phobius"/>
    </source>
</evidence>
<evidence type="ECO:0000259" key="8">
    <source>
        <dbReference type="SMART" id="SM00849"/>
    </source>
</evidence>
<feature type="region of interest" description="Disordered" evidence="6">
    <location>
        <begin position="775"/>
        <end position="818"/>
    </location>
</feature>
<feature type="transmembrane region" description="Helical" evidence="7">
    <location>
        <begin position="29"/>
        <end position="59"/>
    </location>
</feature>
<evidence type="ECO:0000256" key="5">
    <source>
        <dbReference type="ARBA" id="ARBA00023136"/>
    </source>
</evidence>
<dbReference type="Pfam" id="PF03772">
    <property type="entry name" value="Competence"/>
    <property type="match status" value="1"/>
</dbReference>
<feature type="transmembrane region" description="Helical" evidence="7">
    <location>
        <begin position="467"/>
        <end position="485"/>
    </location>
</feature>
<name>A0A450WRV4_9GAMM</name>
<dbReference type="Pfam" id="PF13567">
    <property type="entry name" value="DUF4131"/>
    <property type="match status" value="1"/>
</dbReference>
<reference evidence="9" key="1">
    <citation type="submission" date="2019-02" db="EMBL/GenBank/DDBJ databases">
        <authorList>
            <person name="Gruber-Vodicka R. H."/>
            <person name="Seah K. B. B."/>
        </authorList>
    </citation>
    <scope>NUCLEOTIDE SEQUENCE</scope>
    <source>
        <strain evidence="9">BECK_S313</strain>
    </source>
</reference>
<dbReference type="SMART" id="SM00849">
    <property type="entry name" value="Lactamase_B"/>
    <property type="match status" value="1"/>
</dbReference>
<feature type="domain" description="Metallo-beta-lactamase" evidence="8">
    <location>
        <begin position="523"/>
        <end position="713"/>
    </location>
</feature>
<dbReference type="PANTHER" id="PTHR30619">
    <property type="entry name" value="DNA INTERNALIZATION/COMPETENCE PROTEIN COMEC/REC2"/>
    <property type="match status" value="1"/>
</dbReference>